<evidence type="ECO:0000256" key="1">
    <source>
        <dbReference type="ARBA" id="ARBA00009508"/>
    </source>
</evidence>
<keyword evidence="5" id="KW-1185">Reference proteome</keyword>
<evidence type="ECO:0000313" key="5">
    <source>
        <dbReference type="Proteomes" id="UP000030680"/>
    </source>
</evidence>
<feature type="compositionally biased region" description="Basic and acidic residues" evidence="2">
    <location>
        <begin position="117"/>
        <end position="126"/>
    </location>
</feature>
<dbReference type="AlphaFoldDB" id="M2XZ60"/>
<dbReference type="Proteomes" id="UP000030680">
    <property type="component" value="Unassembled WGS sequence"/>
</dbReference>
<name>M2XZ60_GALSU</name>
<dbReference type="GeneID" id="17087770"/>
<dbReference type="eggNOG" id="ENOG502S0XV">
    <property type="taxonomic scope" value="Eukaryota"/>
</dbReference>
<dbReference type="RefSeq" id="XP_005705453.1">
    <property type="nucleotide sequence ID" value="XM_005705396.1"/>
</dbReference>
<dbReference type="InterPro" id="IPR045294">
    <property type="entry name" value="Complex1_LYR_LYRM1"/>
</dbReference>
<accession>M2XZ60</accession>
<dbReference type="GO" id="GO:0005739">
    <property type="term" value="C:mitochondrion"/>
    <property type="evidence" value="ECO:0007669"/>
    <property type="project" value="TreeGrafter"/>
</dbReference>
<dbReference type="CDD" id="cd20261">
    <property type="entry name" value="Complex1_LYR_LYRM1"/>
    <property type="match status" value="1"/>
</dbReference>
<dbReference type="InterPro" id="IPR008011">
    <property type="entry name" value="Complex1_LYR_dom"/>
</dbReference>
<protein>
    <submittedName>
        <fullName evidence="4">LYR motif-containing protein 1</fullName>
    </submittedName>
</protein>
<gene>
    <name evidence="4" type="ORF">Gasu_36690</name>
</gene>
<reference evidence="5" key="1">
    <citation type="journal article" date="2013" name="Science">
        <title>Gene transfer from bacteria and archaea facilitated evolution of an extremophilic eukaryote.</title>
        <authorList>
            <person name="Schonknecht G."/>
            <person name="Chen W.H."/>
            <person name="Ternes C.M."/>
            <person name="Barbier G.G."/>
            <person name="Shrestha R.P."/>
            <person name="Stanke M."/>
            <person name="Brautigam A."/>
            <person name="Baker B.J."/>
            <person name="Banfield J.F."/>
            <person name="Garavito R.M."/>
            <person name="Carr K."/>
            <person name="Wilkerson C."/>
            <person name="Rensing S.A."/>
            <person name="Gagneul D."/>
            <person name="Dickenson N.E."/>
            <person name="Oesterhelt C."/>
            <person name="Lercher M.J."/>
            <person name="Weber A.P."/>
        </authorList>
    </citation>
    <scope>NUCLEOTIDE SEQUENCE [LARGE SCALE GENOMIC DNA]</scope>
    <source>
        <strain evidence="5">074W</strain>
    </source>
</reference>
<evidence type="ECO:0000259" key="3">
    <source>
        <dbReference type="Pfam" id="PF05347"/>
    </source>
</evidence>
<dbReference type="Gramene" id="EME28933">
    <property type="protein sequence ID" value="EME28933"/>
    <property type="gene ID" value="Gasu_36690"/>
</dbReference>
<dbReference type="PANTHER" id="PTHR14273:SF0">
    <property type="entry name" value="LYR MOTIF-CONTAINING PROTEIN 1"/>
    <property type="match status" value="1"/>
</dbReference>
<dbReference type="Pfam" id="PF05347">
    <property type="entry name" value="Complex1_LYR"/>
    <property type="match status" value="1"/>
</dbReference>
<proteinExistence type="inferred from homology"/>
<evidence type="ECO:0000256" key="2">
    <source>
        <dbReference type="SAM" id="MobiDB-lite"/>
    </source>
</evidence>
<sequence>MKTTVMSQQNLKRQVLRLYRDILRVAKNWKEPEEAQYIREEADRLFHQNKTITGKEEIEEKLFEGRTRLELGIHYKIPYPRPYHVVPGATGKTRDMIKPAYMASYDWDLSHSDITREAKRPKTRFEEDFDEEDNPLQVRRKPRGYQVGTS</sequence>
<dbReference type="OrthoDB" id="275715at2759"/>
<dbReference type="EMBL" id="KB454514">
    <property type="protein sequence ID" value="EME28933.1"/>
    <property type="molecule type" value="Genomic_DNA"/>
</dbReference>
<evidence type="ECO:0000313" key="4">
    <source>
        <dbReference type="EMBL" id="EME28933.1"/>
    </source>
</evidence>
<dbReference type="InterPro" id="IPR040330">
    <property type="entry name" value="LYRM1"/>
</dbReference>
<dbReference type="KEGG" id="gsl:Gasu_36690"/>
<organism evidence="4 5">
    <name type="scientific">Galdieria sulphuraria</name>
    <name type="common">Red alga</name>
    <dbReference type="NCBI Taxonomy" id="130081"/>
    <lineage>
        <taxon>Eukaryota</taxon>
        <taxon>Rhodophyta</taxon>
        <taxon>Bangiophyceae</taxon>
        <taxon>Galdieriales</taxon>
        <taxon>Galdieriaceae</taxon>
        <taxon>Galdieria</taxon>
    </lineage>
</organism>
<dbReference type="STRING" id="130081.M2XZ60"/>
<dbReference type="PANTHER" id="PTHR14273">
    <property type="entry name" value="LYR MOTIF-CONTAINING PROTEIN 1"/>
    <property type="match status" value="1"/>
</dbReference>
<feature type="region of interest" description="Disordered" evidence="2">
    <location>
        <begin position="117"/>
        <end position="150"/>
    </location>
</feature>
<feature type="domain" description="Complex 1 LYR protein" evidence="3">
    <location>
        <begin position="13"/>
        <end position="70"/>
    </location>
</feature>
<comment type="similarity">
    <text evidence="1">Belongs to the complex I LYR family.</text>
</comment>
<dbReference type="OMA" id="KNWQSAS"/>